<gene>
    <name evidence="7" type="ORF">OHK93_005468</name>
</gene>
<dbReference type="Pfam" id="PF07690">
    <property type="entry name" value="MFS_1"/>
    <property type="match status" value="1"/>
</dbReference>
<dbReference type="EMBL" id="JAPUFD010000003">
    <property type="protein sequence ID" value="MDI1486242.1"/>
    <property type="molecule type" value="Genomic_DNA"/>
</dbReference>
<keyword evidence="2 5" id="KW-0812">Transmembrane</keyword>
<reference evidence="7" key="1">
    <citation type="journal article" date="2023" name="Genome Biol. Evol.">
        <title>First Whole Genome Sequence and Flow Cytometry Genome Size Data for the Lichen-Forming Fungus Ramalina farinacea (Ascomycota).</title>
        <authorList>
            <person name="Llewellyn T."/>
            <person name="Mian S."/>
            <person name="Hill R."/>
            <person name="Leitch I.J."/>
            <person name="Gaya E."/>
        </authorList>
    </citation>
    <scope>NUCLEOTIDE SEQUENCE</scope>
    <source>
        <strain evidence="7">LIQ254RAFAR</strain>
    </source>
</reference>
<name>A0AA43TVY7_9LECA</name>
<dbReference type="InterPro" id="IPR020846">
    <property type="entry name" value="MFS_dom"/>
</dbReference>
<sequence length="287" mass="30643">MQGIGGAGTYSLVFVIFFELVPPEKFAPYTSVLSSVFAMALLLGPLLGGVINNFTTWRWVFLIKEIFLTGAPFTVAVIQLPLKFQAVYGASPLGAGVRLLPFAILSPIGSGAAAALAGKRKIPPIYIFLCGSVMQIVGFALLGMKSNTQSMEKAQYGYEVIAGFAVGINLACIILMTPFVVEKRDKSVAMSAVVQFRTMGGAIGLAVVTNVMSAYVRKHLGEILAPAQINALLETTEAFASLSPETADIVRTTFAHGYNLQMQIMIGFSAAQIPAALLMWKKPQVLI</sequence>
<keyword evidence="4 5" id="KW-0472">Membrane</keyword>
<keyword evidence="8" id="KW-1185">Reference proteome</keyword>
<organism evidence="7 8">
    <name type="scientific">Ramalina farinacea</name>
    <dbReference type="NCBI Taxonomy" id="258253"/>
    <lineage>
        <taxon>Eukaryota</taxon>
        <taxon>Fungi</taxon>
        <taxon>Dikarya</taxon>
        <taxon>Ascomycota</taxon>
        <taxon>Pezizomycotina</taxon>
        <taxon>Lecanoromycetes</taxon>
        <taxon>OSLEUM clade</taxon>
        <taxon>Lecanoromycetidae</taxon>
        <taxon>Lecanorales</taxon>
        <taxon>Lecanorineae</taxon>
        <taxon>Ramalinaceae</taxon>
        <taxon>Ramalina</taxon>
    </lineage>
</organism>
<dbReference type="AlphaFoldDB" id="A0AA43TVY7"/>
<dbReference type="InterPro" id="IPR011701">
    <property type="entry name" value="MFS"/>
</dbReference>
<evidence type="ECO:0000256" key="2">
    <source>
        <dbReference type="ARBA" id="ARBA00022692"/>
    </source>
</evidence>
<evidence type="ECO:0000256" key="1">
    <source>
        <dbReference type="ARBA" id="ARBA00004141"/>
    </source>
</evidence>
<dbReference type="PROSITE" id="PS50850">
    <property type="entry name" value="MFS"/>
    <property type="match status" value="1"/>
</dbReference>
<comment type="subcellular location">
    <subcellularLocation>
        <location evidence="1">Membrane</location>
        <topology evidence="1">Multi-pass membrane protein</topology>
    </subcellularLocation>
</comment>
<dbReference type="PANTHER" id="PTHR23501:SF43">
    <property type="entry name" value="MULTIDRUG TRANSPORTER, PUTATIVE (AFU_ORTHOLOGUE AFUA_6G03040)-RELATED"/>
    <property type="match status" value="1"/>
</dbReference>
<evidence type="ECO:0000256" key="3">
    <source>
        <dbReference type="ARBA" id="ARBA00022989"/>
    </source>
</evidence>
<feature type="transmembrane region" description="Helical" evidence="5">
    <location>
        <begin position="59"/>
        <end position="79"/>
    </location>
</feature>
<comment type="caution">
    <text evidence="7">The sequence shown here is derived from an EMBL/GenBank/DDBJ whole genome shotgun (WGS) entry which is preliminary data.</text>
</comment>
<dbReference type="Proteomes" id="UP001161017">
    <property type="component" value="Unassembled WGS sequence"/>
</dbReference>
<dbReference type="PANTHER" id="PTHR23501">
    <property type="entry name" value="MAJOR FACILITATOR SUPERFAMILY"/>
    <property type="match status" value="1"/>
</dbReference>
<accession>A0AA43TVY7</accession>
<evidence type="ECO:0000259" key="6">
    <source>
        <dbReference type="PROSITE" id="PS50850"/>
    </source>
</evidence>
<dbReference type="SUPFAM" id="SSF103473">
    <property type="entry name" value="MFS general substrate transporter"/>
    <property type="match status" value="1"/>
</dbReference>
<dbReference type="GO" id="GO:0005886">
    <property type="term" value="C:plasma membrane"/>
    <property type="evidence" value="ECO:0007669"/>
    <property type="project" value="TreeGrafter"/>
</dbReference>
<dbReference type="Gene3D" id="1.20.1720.10">
    <property type="entry name" value="Multidrug resistance protein D"/>
    <property type="match status" value="1"/>
</dbReference>
<feature type="transmembrane region" description="Helical" evidence="5">
    <location>
        <begin position="156"/>
        <end position="181"/>
    </location>
</feature>
<feature type="transmembrane region" description="Helical" evidence="5">
    <location>
        <begin position="193"/>
        <end position="216"/>
    </location>
</feature>
<protein>
    <recommendedName>
        <fullName evidence="6">Major facilitator superfamily (MFS) profile domain-containing protein</fullName>
    </recommendedName>
</protein>
<evidence type="ECO:0000256" key="4">
    <source>
        <dbReference type="ARBA" id="ARBA00023136"/>
    </source>
</evidence>
<feature type="transmembrane region" description="Helical" evidence="5">
    <location>
        <begin position="26"/>
        <end position="47"/>
    </location>
</feature>
<feature type="transmembrane region" description="Helical" evidence="5">
    <location>
        <begin position="99"/>
        <end position="118"/>
    </location>
</feature>
<evidence type="ECO:0000313" key="8">
    <source>
        <dbReference type="Proteomes" id="UP001161017"/>
    </source>
</evidence>
<proteinExistence type="predicted"/>
<evidence type="ECO:0000256" key="5">
    <source>
        <dbReference type="SAM" id="Phobius"/>
    </source>
</evidence>
<feature type="domain" description="Major facilitator superfamily (MFS) profile" evidence="6">
    <location>
        <begin position="1"/>
        <end position="287"/>
    </location>
</feature>
<dbReference type="GO" id="GO:0022857">
    <property type="term" value="F:transmembrane transporter activity"/>
    <property type="evidence" value="ECO:0007669"/>
    <property type="project" value="InterPro"/>
</dbReference>
<feature type="transmembrane region" description="Helical" evidence="5">
    <location>
        <begin position="125"/>
        <end position="144"/>
    </location>
</feature>
<evidence type="ECO:0000313" key="7">
    <source>
        <dbReference type="EMBL" id="MDI1486242.1"/>
    </source>
</evidence>
<dbReference type="InterPro" id="IPR036259">
    <property type="entry name" value="MFS_trans_sf"/>
</dbReference>
<keyword evidence="3 5" id="KW-1133">Transmembrane helix</keyword>